<organism evidence="1 2">
    <name type="scientific">Xenorhabdus koppenhoeferi</name>
    <dbReference type="NCBI Taxonomy" id="351659"/>
    <lineage>
        <taxon>Bacteria</taxon>
        <taxon>Pseudomonadati</taxon>
        <taxon>Pseudomonadota</taxon>
        <taxon>Gammaproteobacteria</taxon>
        <taxon>Enterobacterales</taxon>
        <taxon>Morganellaceae</taxon>
        <taxon>Xenorhabdus</taxon>
    </lineage>
</organism>
<proteinExistence type="predicted"/>
<keyword evidence="2" id="KW-1185">Reference proteome</keyword>
<sequence length="61" mass="6867">MTIITIKHQLMQFFSDISLKKIAFRCGFIQRVRNIEPHMFILSLIVALSSGKITSNVSVSG</sequence>
<dbReference type="EMBL" id="FPBJ01000001">
    <property type="protein sequence ID" value="SFU27413.1"/>
    <property type="molecule type" value="Genomic_DNA"/>
</dbReference>
<protein>
    <submittedName>
        <fullName evidence="1">Uncharacterized protein</fullName>
    </submittedName>
</protein>
<dbReference type="Proteomes" id="UP000242496">
    <property type="component" value="Unassembled WGS sequence"/>
</dbReference>
<evidence type="ECO:0000313" key="2">
    <source>
        <dbReference type="Proteomes" id="UP000242496"/>
    </source>
</evidence>
<evidence type="ECO:0000313" key="1">
    <source>
        <dbReference type="EMBL" id="SFU27413.1"/>
    </source>
</evidence>
<gene>
    <name evidence="1" type="ORF">SAMN05421784_101161</name>
</gene>
<accession>A0A1I7EU32</accession>
<reference evidence="2" key="1">
    <citation type="submission" date="2016-10" db="EMBL/GenBank/DDBJ databases">
        <authorList>
            <person name="Varghese N."/>
            <person name="Submissions S."/>
        </authorList>
    </citation>
    <scope>NUCLEOTIDE SEQUENCE [LARGE SCALE GENOMIC DNA]</scope>
    <source>
        <strain evidence="2">DSM 18168</strain>
    </source>
</reference>
<name>A0A1I7EU32_9GAMM</name>
<dbReference type="AlphaFoldDB" id="A0A1I7EU32"/>